<dbReference type="Proteomes" id="UP000663829">
    <property type="component" value="Unassembled WGS sequence"/>
</dbReference>
<evidence type="ECO:0000313" key="3">
    <source>
        <dbReference type="EMBL" id="CAF1366327.1"/>
    </source>
</evidence>
<sequence>SSQVFLVYTIINDQRKREIREKRAYSDHSKTSCTAQERQETAVKLSYNYNFHSNQAKIVVDNMTFLSSFVVPFHLAYSPLCASESCQSELKEKCQQRFDAGIGTEILFTFTDDNGRLFTFKAALSSASQQPPPISGSTATTAKSSARKPELEKGIRFISKNPPAEAVPAALPSTTATTNRRWFSAVPLIALCSLGILGLLLVATIVVALIPVYLSKRTVAHQANL</sequence>
<accession>A0A815II80</accession>
<evidence type="ECO:0000256" key="2">
    <source>
        <dbReference type="SAM" id="Phobius"/>
    </source>
</evidence>
<keyword evidence="5" id="KW-1185">Reference proteome</keyword>
<dbReference type="AlphaFoldDB" id="A0A815II80"/>
<dbReference type="EMBL" id="CAJNOQ010015679">
    <property type="protein sequence ID" value="CAF1366327.1"/>
    <property type="molecule type" value="Genomic_DNA"/>
</dbReference>
<reference evidence="3" key="1">
    <citation type="submission" date="2021-02" db="EMBL/GenBank/DDBJ databases">
        <authorList>
            <person name="Nowell W R."/>
        </authorList>
    </citation>
    <scope>NUCLEOTIDE SEQUENCE</scope>
</reference>
<comment type="caution">
    <text evidence="3">The sequence shown here is derived from an EMBL/GenBank/DDBJ whole genome shotgun (WGS) entry which is preliminary data.</text>
</comment>
<evidence type="ECO:0000256" key="1">
    <source>
        <dbReference type="SAM" id="MobiDB-lite"/>
    </source>
</evidence>
<dbReference type="Proteomes" id="UP000681722">
    <property type="component" value="Unassembled WGS sequence"/>
</dbReference>
<feature type="transmembrane region" description="Helical" evidence="2">
    <location>
        <begin position="182"/>
        <end position="214"/>
    </location>
</feature>
<organism evidence="3 5">
    <name type="scientific">Didymodactylos carnosus</name>
    <dbReference type="NCBI Taxonomy" id="1234261"/>
    <lineage>
        <taxon>Eukaryota</taxon>
        <taxon>Metazoa</taxon>
        <taxon>Spiralia</taxon>
        <taxon>Gnathifera</taxon>
        <taxon>Rotifera</taxon>
        <taxon>Eurotatoria</taxon>
        <taxon>Bdelloidea</taxon>
        <taxon>Philodinida</taxon>
        <taxon>Philodinidae</taxon>
        <taxon>Didymodactylos</taxon>
    </lineage>
</organism>
<name>A0A815II80_9BILA</name>
<gene>
    <name evidence="3" type="ORF">GPM918_LOCUS31632</name>
    <name evidence="4" type="ORF">SRO942_LOCUS32280</name>
</gene>
<keyword evidence="2" id="KW-0812">Transmembrane</keyword>
<evidence type="ECO:0000313" key="5">
    <source>
        <dbReference type="Proteomes" id="UP000663829"/>
    </source>
</evidence>
<dbReference type="EMBL" id="CAJOBC010072953">
    <property type="protein sequence ID" value="CAF4248885.1"/>
    <property type="molecule type" value="Genomic_DNA"/>
</dbReference>
<protein>
    <submittedName>
        <fullName evidence="3">Uncharacterized protein</fullName>
    </submittedName>
</protein>
<proteinExistence type="predicted"/>
<feature type="non-terminal residue" evidence="3">
    <location>
        <position position="225"/>
    </location>
</feature>
<feature type="non-terminal residue" evidence="3">
    <location>
        <position position="1"/>
    </location>
</feature>
<keyword evidence="2" id="KW-0472">Membrane</keyword>
<feature type="region of interest" description="Disordered" evidence="1">
    <location>
        <begin position="127"/>
        <end position="146"/>
    </location>
</feature>
<evidence type="ECO:0000313" key="4">
    <source>
        <dbReference type="EMBL" id="CAF4248885.1"/>
    </source>
</evidence>
<keyword evidence="2" id="KW-1133">Transmembrane helix</keyword>